<dbReference type="Gene3D" id="3.40.50.12780">
    <property type="entry name" value="N-terminal domain of ligase-like"/>
    <property type="match status" value="1"/>
</dbReference>
<dbReference type="InterPro" id="IPR042099">
    <property type="entry name" value="ANL_N_sf"/>
</dbReference>
<sequence length="703" mass="80459">MKDISNGTEKNECPNGFVDSFVNDPTVIWDKKVPDTEMDKFKIIIEEKYGKKFECLKKYKLHFSGYYFLDSYWDFHQWSVENFADFWKEMWHYFEVIASVPYEQAFKKTGKGILDCEWFPGAALNYAENILRIRDDRVAIICLDEVGNEDSVTFAEMYEEVKLYAAAFRKHGLTVGDRVGCYMSNRKEAVFAMLAATSIGAIWGGPLPFYGSRAASNILQLMDPKIVIAGDFFRSYGEKYYPIDNLASIAESLPNMKTLVIVPTVEETLSKDLSKIPKSIFLKDFLESGKTPDGEVPDIIFEQLPFNHPISINFTSGTTGLPKGVVHSAVTFLALLRDFIFHLNLKSDDTVYSNCPVGWSVWDYPFPTLAFGVKQFLFDGCPVHKREGFNVWRVLSKYKITYAFLSTTYFDGLELMKVWCEPDVKFNDLKVLTMGASPVKRRNYDFIYRNLKTKDVFIGSQYGATEVFGDFTAFDFNTPSYMGECQVPALGVDLHCFDHEGNSVVGQRGELVISTPCPSFPVYLWGDKNNKRLQDTYLSKYEGVWCQNDECWINAKTKGLVVIGRSDDTMSQHGELMSASDIYFAIDGIEELSDYICVSQMWEEEERVILFVKLKEMYIFTDTLKKKIANKIKKELSKAFVPLVMLEIPDIPYNLNNKRMESVVRKIVATNEVPEVANIKNPESLHYFVNIPELVPDEKIHEP</sequence>
<dbReference type="PANTHER" id="PTHR42921">
    <property type="entry name" value="ACETOACETYL-COA SYNTHETASE"/>
    <property type="match status" value="1"/>
</dbReference>
<feature type="domain" description="Acetyl-coenzyme A synthetase N-terminal" evidence="3">
    <location>
        <begin position="72"/>
        <end position="129"/>
    </location>
</feature>
<evidence type="ECO:0000313" key="5">
    <source>
        <dbReference type="Proteomes" id="UP001054837"/>
    </source>
</evidence>
<organism evidence="4 5">
    <name type="scientific">Caerostris darwini</name>
    <dbReference type="NCBI Taxonomy" id="1538125"/>
    <lineage>
        <taxon>Eukaryota</taxon>
        <taxon>Metazoa</taxon>
        <taxon>Ecdysozoa</taxon>
        <taxon>Arthropoda</taxon>
        <taxon>Chelicerata</taxon>
        <taxon>Arachnida</taxon>
        <taxon>Araneae</taxon>
        <taxon>Araneomorphae</taxon>
        <taxon>Entelegynae</taxon>
        <taxon>Araneoidea</taxon>
        <taxon>Araneidae</taxon>
        <taxon>Caerostris</taxon>
    </lineage>
</organism>
<evidence type="ECO:0000259" key="2">
    <source>
        <dbReference type="Pfam" id="PF00501"/>
    </source>
</evidence>
<dbReference type="PROSITE" id="PS00455">
    <property type="entry name" value="AMP_BINDING"/>
    <property type="match status" value="1"/>
</dbReference>
<evidence type="ECO:0000313" key="4">
    <source>
        <dbReference type="EMBL" id="GIY39600.1"/>
    </source>
</evidence>
<comment type="caution">
    <text evidence="4">The sequence shown here is derived from an EMBL/GenBank/DDBJ whole genome shotgun (WGS) entry which is preliminary data.</text>
</comment>
<comment type="similarity">
    <text evidence="1">Belongs to the ATP-dependent AMP-binding enzyme family.</text>
</comment>
<gene>
    <name evidence="4" type="primary">AACS</name>
    <name evidence="4" type="ORF">CDAR_371231</name>
</gene>
<dbReference type="Proteomes" id="UP001054837">
    <property type="component" value="Unassembled WGS sequence"/>
</dbReference>
<evidence type="ECO:0000256" key="1">
    <source>
        <dbReference type="ARBA" id="ARBA00006432"/>
    </source>
</evidence>
<name>A0AAV4T006_9ARAC</name>
<dbReference type="InterPro" id="IPR020845">
    <property type="entry name" value="AMP-binding_CS"/>
</dbReference>
<dbReference type="PANTHER" id="PTHR42921:SF1">
    <property type="entry name" value="ACETOACETYL-COA SYNTHETASE"/>
    <property type="match status" value="1"/>
</dbReference>
<proteinExistence type="inferred from homology"/>
<dbReference type="InterPro" id="IPR032387">
    <property type="entry name" value="ACAS_N"/>
</dbReference>
<dbReference type="SUPFAM" id="SSF56801">
    <property type="entry name" value="Acetyl-CoA synthetase-like"/>
    <property type="match status" value="1"/>
</dbReference>
<dbReference type="AlphaFoldDB" id="A0AAV4T006"/>
<dbReference type="InterPro" id="IPR000873">
    <property type="entry name" value="AMP-dep_synth/lig_dom"/>
</dbReference>
<dbReference type="EMBL" id="BPLQ01008821">
    <property type="protein sequence ID" value="GIY39600.1"/>
    <property type="molecule type" value="Genomic_DNA"/>
</dbReference>
<evidence type="ECO:0000259" key="3">
    <source>
        <dbReference type="Pfam" id="PF16177"/>
    </source>
</evidence>
<reference evidence="4 5" key="1">
    <citation type="submission" date="2021-06" db="EMBL/GenBank/DDBJ databases">
        <title>Caerostris darwini draft genome.</title>
        <authorList>
            <person name="Kono N."/>
            <person name="Arakawa K."/>
        </authorList>
    </citation>
    <scope>NUCLEOTIDE SEQUENCE [LARGE SCALE GENOMIC DNA]</scope>
</reference>
<dbReference type="Pfam" id="PF00501">
    <property type="entry name" value="AMP-binding"/>
    <property type="match status" value="1"/>
</dbReference>
<dbReference type="Pfam" id="PF16177">
    <property type="entry name" value="ACAS_N"/>
    <property type="match status" value="1"/>
</dbReference>
<accession>A0AAV4T006</accession>
<feature type="domain" description="AMP-dependent synthetase/ligase" evidence="2">
    <location>
        <begin position="135"/>
        <end position="517"/>
    </location>
</feature>
<keyword evidence="5" id="KW-1185">Reference proteome</keyword>
<dbReference type="GO" id="GO:0030729">
    <property type="term" value="F:acetoacetate-CoA ligase activity"/>
    <property type="evidence" value="ECO:0007669"/>
    <property type="project" value="TreeGrafter"/>
</dbReference>
<protein>
    <submittedName>
        <fullName evidence="4">Acetoacetyl-CoA synthetase</fullName>
    </submittedName>
</protein>